<sequence>MSSRVLKFPIMTLNKACKVKSEYQEKRHGQNLPGEGTLTRKILNHGLLTSASGLGISDSVGQRLEPMRQCKIGHNSAGEVTLRSCRKGHRILCFSFLEGIAFVEPEDNGVGGLVKNSKLSGQSPKTMTTFEGFTTRAPNLPATAIR</sequence>
<proteinExistence type="predicted"/>
<evidence type="ECO:0000313" key="2">
    <source>
        <dbReference type="Proteomes" id="UP000002059"/>
    </source>
</evidence>
<evidence type="ECO:0000313" key="1">
    <source>
        <dbReference type="EMBL" id="KGQ02057.1"/>
    </source>
</evidence>
<dbReference type="AlphaFoldDB" id="A0A0A2V6U1"/>
<organism evidence="1 2">
    <name type="scientific">Paracoccidioides lutzii (strain ATCC MYA-826 / Pb01)</name>
    <name type="common">Paracoccidioides brasiliensis</name>
    <dbReference type="NCBI Taxonomy" id="502779"/>
    <lineage>
        <taxon>Eukaryota</taxon>
        <taxon>Fungi</taxon>
        <taxon>Dikarya</taxon>
        <taxon>Ascomycota</taxon>
        <taxon>Pezizomycotina</taxon>
        <taxon>Eurotiomycetes</taxon>
        <taxon>Eurotiomycetidae</taxon>
        <taxon>Onygenales</taxon>
        <taxon>Ajellomycetaceae</taxon>
        <taxon>Paracoccidioides</taxon>
    </lineage>
</organism>
<dbReference type="GeneID" id="9100076"/>
<gene>
    <name evidence="1" type="ORF">PAAG_11238</name>
</gene>
<dbReference type="EMBL" id="KN293993">
    <property type="protein sequence ID" value="KGQ02057.1"/>
    <property type="molecule type" value="Genomic_DNA"/>
</dbReference>
<accession>A0A0A2V6U1</accession>
<keyword evidence="2" id="KW-1185">Reference proteome</keyword>
<name>A0A0A2V6U1_PARBA</name>
<reference evidence="1 2" key="1">
    <citation type="journal article" date="2011" name="PLoS Genet.">
        <title>Comparative genomic analysis of human fungal pathogens causing paracoccidioidomycosis.</title>
        <authorList>
            <person name="Desjardins C.A."/>
            <person name="Champion M.D."/>
            <person name="Holder J.W."/>
            <person name="Muszewska A."/>
            <person name="Goldberg J."/>
            <person name="Bailao A.M."/>
            <person name="Brigido M.M."/>
            <person name="Ferreira M.E."/>
            <person name="Garcia A.M."/>
            <person name="Grynberg M."/>
            <person name="Gujja S."/>
            <person name="Heiman D.I."/>
            <person name="Henn M.R."/>
            <person name="Kodira C.D."/>
            <person name="Leon-Narvaez H."/>
            <person name="Longo L.V."/>
            <person name="Ma L.J."/>
            <person name="Malavazi I."/>
            <person name="Matsuo A.L."/>
            <person name="Morais F.V."/>
            <person name="Pereira M."/>
            <person name="Rodriguez-Brito S."/>
            <person name="Sakthikumar S."/>
            <person name="Salem-Izacc S.M."/>
            <person name="Sykes S.M."/>
            <person name="Teixeira M.M."/>
            <person name="Vallejo M.C."/>
            <person name="Walter M.E."/>
            <person name="Yandava C."/>
            <person name="Young S."/>
            <person name="Zeng Q."/>
            <person name="Zucker J."/>
            <person name="Felipe M.S."/>
            <person name="Goldman G.H."/>
            <person name="Haas B.J."/>
            <person name="McEwen J.G."/>
            <person name="Nino-Vega G."/>
            <person name="Puccia R."/>
            <person name="San-Blas G."/>
            <person name="Soares C.M."/>
            <person name="Birren B.W."/>
            <person name="Cuomo C.A."/>
        </authorList>
    </citation>
    <scope>NUCLEOTIDE SEQUENCE [LARGE SCALE GENOMIC DNA]</scope>
    <source>
        <strain evidence="2">ATCC MYA-826 / Pb01</strain>
    </source>
</reference>
<dbReference type="KEGG" id="pbl:PAAG_11238"/>
<protein>
    <submittedName>
        <fullName evidence="1">Uncharacterized protein</fullName>
    </submittedName>
</protein>
<dbReference type="Proteomes" id="UP000002059">
    <property type="component" value="Partially assembled WGS sequence"/>
</dbReference>
<dbReference type="VEuPathDB" id="FungiDB:PAAG_11238"/>
<dbReference type="RefSeq" id="XP_002797338.2">
    <property type="nucleotide sequence ID" value="XM_002797292.2"/>
</dbReference>
<dbReference type="HOGENOM" id="CLU_1778034_0_0_1"/>